<dbReference type="Proteomes" id="UP000789901">
    <property type="component" value="Unassembled WGS sequence"/>
</dbReference>
<dbReference type="PROSITE" id="PS00463">
    <property type="entry name" value="ZN2_CY6_FUNGAL_1"/>
    <property type="match status" value="1"/>
</dbReference>
<evidence type="ECO:0000259" key="2">
    <source>
        <dbReference type="PROSITE" id="PS00463"/>
    </source>
</evidence>
<feature type="domain" description="Zn(2)-C6 fungal-type" evidence="2">
    <location>
        <begin position="15"/>
        <end position="46"/>
    </location>
</feature>
<organism evidence="3 4">
    <name type="scientific">Gigaspora margarita</name>
    <dbReference type="NCBI Taxonomy" id="4874"/>
    <lineage>
        <taxon>Eukaryota</taxon>
        <taxon>Fungi</taxon>
        <taxon>Fungi incertae sedis</taxon>
        <taxon>Mucoromycota</taxon>
        <taxon>Glomeromycotina</taxon>
        <taxon>Glomeromycetes</taxon>
        <taxon>Diversisporales</taxon>
        <taxon>Gigasporaceae</taxon>
        <taxon>Gigaspora</taxon>
    </lineage>
</organism>
<dbReference type="InterPro" id="IPR001138">
    <property type="entry name" value="Zn2Cys6_DnaBD"/>
</dbReference>
<sequence>MESMMKVKRIRNPQACGSCRSSKKGCSGGEEGVRSCLRCSYKNIVCPYIKEPEPLRGHSEDHQGFENANGTSHLQNILDDLPTDSDIPHLQYILDELPANNDILCSQPDFIDSNGSSEHYGFENLDNNHCNISKMNMPQEYLSKLFMTLKFQSSQLEELSGGQTNDLESSQLEELSGGQTNDLESFQVDQLIGE</sequence>
<proteinExistence type="predicted"/>
<dbReference type="CDD" id="cd00067">
    <property type="entry name" value="GAL4"/>
    <property type="match status" value="1"/>
</dbReference>
<evidence type="ECO:0000313" key="3">
    <source>
        <dbReference type="EMBL" id="CAG8678388.1"/>
    </source>
</evidence>
<dbReference type="InterPro" id="IPR036864">
    <property type="entry name" value="Zn2-C6_fun-type_DNA-bd_sf"/>
</dbReference>
<dbReference type="Gene3D" id="4.10.240.10">
    <property type="entry name" value="Zn(2)-C6 fungal-type DNA-binding domain"/>
    <property type="match status" value="1"/>
</dbReference>
<name>A0ABN7UUS6_GIGMA</name>
<evidence type="ECO:0000256" key="1">
    <source>
        <dbReference type="SAM" id="MobiDB-lite"/>
    </source>
</evidence>
<evidence type="ECO:0000313" key="4">
    <source>
        <dbReference type="Proteomes" id="UP000789901"/>
    </source>
</evidence>
<feature type="region of interest" description="Disordered" evidence="1">
    <location>
        <begin position="160"/>
        <end position="184"/>
    </location>
</feature>
<gene>
    <name evidence="3" type="ORF">GMARGA_LOCUS10816</name>
</gene>
<accession>A0ABN7UUS6</accession>
<keyword evidence="4" id="KW-1185">Reference proteome</keyword>
<reference evidence="3 4" key="1">
    <citation type="submission" date="2021-06" db="EMBL/GenBank/DDBJ databases">
        <authorList>
            <person name="Kallberg Y."/>
            <person name="Tangrot J."/>
            <person name="Rosling A."/>
        </authorList>
    </citation>
    <scope>NUCLEOTIDE SEQUENCE [LARGE SCALE GENOMIC DNA]</scope>
    <source>
        <strain evidence="3 4">120-4 pot B 10/14</strain>
    </source>
</reference>
<dbReference type="EMBL" id="CAJVQB010006159">
    <property type="protein sequence ID" value="CAG8678388.1"/>
    <property type="molecule type" value="Genomic_DNA"/>
</dbReference>
<protein>
    <submittedName>
        <fullName evidence="3">24757_t:CDS:1</fullName>
    </submittedName>
</protein>
<dbReference type="SUPFAM" id="SSF57701">
    <property type="entry name" value="Zn2/Cys6 DNA-binding domain"/>
    <property type="match status" value="1"/>
</dbReference>
<comment type="caution">
    <text evidence="3">The sequence shown here is derived from an EMBL/GenBank/DDBJ whole genome shotgun (WGS) entry which is preliminary data.</text>
</comment>